<proteinExistence type="inferred from homology"/>
<dbReference type="FunFam" id="1.20.1050.10:FF:000017">
    <property type="entry name" value="Maleylacetoacetate isomerase"/>
    <property type="match status" value="1"/>
</dbReference>
<dbReference type="GO" id="GO:0004364">
    <property type="term" value="F:glutathione transferase activity"/>
    <property type="evidence" value="ECO:0007669"/>
    <property type="project" value="TreeGrafter"/>
</dbReference>
<accession>A0A6A7RWP4</accession>
<dbReference type="InterPro" id="IPR040079">
    <property type="entry name" value="Glutathione_S-Trfase"/>
</dbReference>
<dbReference type="EMBL" id="PDHS01000410">
    <property type="protein sequence ID" value="MQM31945.1"/>
    <property type="molecule type" value="Genomic_DNA"/>
</dbReference>
<dbReference type="SUPFAM" id="SSF52833">
    <property type="entry name" value="Thioredoxin-like"/>
    <property type="match status" value="1"/>
</dbReference>
<evidence type="ECO:0000259" key="2">
    <source>
        <dbReference type="PROSITE" id="PS50404"/>
    </source>
</evidence>
<protein>
    <submittedName>
        <fullName evidence="4">Maleylacetoacetate isomerase</fullName>
    </submittedName>
</protein>
<dbReference type="NCBIfam" id="TIGR01262">
    <property type="entry name" value="maiA"/>
    <property type="match status" value="1"/>
</dbReference>
<feature type="domain" description="GST C-terminal" evidence="3">
    <location>
        <begin position="88"/>
        <end position="215"/>
    </location>
</feature>
<evidence type="ECO:0000313" key="5">
    <source>
        <dbReference type="Proteomes" id="UP000342300"/>
    </source>
</evidence>
<evidence type="ECO:0000256" key="1">
    <source>
        <dbReference type="ARBA" id="ARBA00010007"/>
    </source>
</evidence>
<dbReference type="PROSITE" id="PS50404">
    <property type="entry name" value="GST_NTER"/>
    <property type="match status" value="1"/>
</dbReference>
<name>A0A6A7RWP4_9PROT</name>
<dbReference type="SFLD" id="SFLDS00019">
    <property type="entry name" value="Glutathione_Transferase_(cytos"/>
    <property type="match status" value="1"/>
</dbReference>
<dbReference type="InterPro" id="IPR034330">
    <property type="entry name" value="GST_Zeta_C"/>
</dbReference>
<dbReference type="Pfam" id="PF13410">
    <property type="entry name" value="GST_C_2"/>
    <property type="match status" value="1"/>
</dbReference>
<gene>
    <name evidence="4" type="primary">maiA</name>
    <name evidence="4" type="ORF">CRU78_16090</name>
</gene>
<dbReference type="PANTHER" id="PTHR42673">
    <property type="entry name" value="MALEYLACETOACETATE ISOMERASE"/>
    <property type="match status" value="1"/>
</dbReference>
<dbReference type="PROSITE" id="PS50405">
    <property type="entry name" value="GST_CTER"/>
    <property type="match status" value="1"/>
</dbReference>
<comment type="caution">
    <text evidence="4">The sequence shown here is derived from an EMBL/GenBank/DDBJ whole genome shotgun (WGS) entry which is preliminary data.</text>
</comment>
<dbReference type="GO" id="GO:0005737">
    <property type="term" value="C:cytoplasm"/>
    <property type="evidence" value="ECO:0007669"/>
    <property type="project" value="InterPro"/>
</dbReference>
<dbReference type="Pfam" id="PF13417">
    <property type="entry name" value="GST_N_3"/>
    <property type="match status" value="1"/>
</dbReference>
<dbReference type="GO" id="GO:0006749">
    <property type="term" value="P:glutathione metabolic process"/>
    <property type="evidence" value="ECO:0007669"/>
    <property type="project" value="TreeGrafter"/>
</dbReference>
<dbReference type="InterPro" id="IPR010987">
    <property type="entry name" value="Glutathione-S-Trfase_C-like"/>
</dbReference>
<dbReference type="SUPFAM" id="SSF47616">
    <property type="entry name" value="GST C-terminal domain-like"/>
    <property type="match status" value="1"/>
</dbReference>
<sequence>MLKLYTYYRSSAAYRVRIGLQLKQLAYASIPIHLARNGGEQLQDAYRAINPGALVPCLQDGETTLSQSLAILEYLDEKHPQKPLLPADAAGRARVRALALIVACDIHPINNLRVLKYLSSELAIADEARTRWYRHWVEEGLRVIEAHLTRDAQSGAFCHGDTPGLADCCLIPQVFNARRFKVDLNPYPLIVAIAARCADLPEFAAAHPDRQADAE</sequence>
<keyword evidence="4" id="KW-0413">Isomerase</keyword>
<reference evidence="4 5" key="1">
    <citation type="submission" date="2017-09" db="EMBL/GenBank/DDBJ databases">
        <title>Metagenomic Analysis Reveals Denitrifying Candidatus Accumulibacter and Flanking Population as a Source of N2O.</title>
        <authorList>
            <person name="Gao H."/>
            <person name="Mao Y."/>
            <person name="Zhao X."/>
            <person name="Liu W.-T."/>
            <person name="Zhang T."/>
            <person name="Wells G."/>
        </authorList>
    </citation>
    <scope>NUCLEOTIDE SEQUENCE [LARGE SCALE GENOMIC DNA]</scope>
    <source>
        <strain evidence="4">CANDO_2_IC</strain>
    </source>
</reference>
<evidence type="ECO:0000259" key="3">
    <source>
        <dbReference type="PROSITE" id="PS50405"/>
    </source>
</evidence>
<dbReference type="CDD" id="cd03042">
    <property type="entry name" value="GST_N_Zeta"/>
    <property type="match status" value="1"/>
</dbReference>
<dbReference type="CDD" id="cd03191">
    <property type="entry name" value="GST_C_Zeta"/>
    <property type="match status" value="1"/>
</dbReference>
<dbReference type="AlphaFoldDB" id="A0A6A7RWP4"/>
<dbReference type="SFLD" id="SFLDG00358">
    <property type="entry name" value="Main_(cytGST)"/>
    <property type="match status" value="1"/>
</dbReference>
<evidence type="ECO:0000313" key="4">
    <source>
        <dbReference type="EMBL" id="MQM31945.1"/>
    </source>
</evidence>
<dbReference type="GO" id="GO:0016034">
    <property type="term" value="F:maleylacetoacetate isomerase activity"/>
    <property type="evidence" value="ECO:0007669"/>
    <property type="project" value="TreeGrafter"/>
</dbReference>
<dbReference type="InterPro" id="IPR036282">
    <property type="entry name" value="Glutathione-S-Trfase_C_sf"/>
</dbReference>
<dbReference type="InterPro" id="IPR004045">
    <property type="entry name" value="Glutathione_S-Trfase_N"/>
</dbReference>
<dbReference type="InterPro" id="IPR005955">
    <property type="entry name" value="GST_Zeta"/>
</dbReference>
<comment type="similarity">
    <text evidence="1">Belongs to the GST superfamily. Zeta family.</text>
</comment>
<dbReference type="InterPro" id="IPR036249">
    <property type="entry name" value="Thioredoxin-like_sf"/>
</dbReference>
<dbReference type="GO" id="GO:0006559">
    <property type="term" value="P:L-phenylalanine catabolic process"/>
    <property type="evidence" value="ECO:0007669"/>
    <property type="project" value="TreeGrafter"/>
</dbReference>
<dbReference type="Proteomes" id="UP000342300">
    <property type="component" value="Unassembled WGS sequence"/>
</dbReference>
<organism evidence="4 5">
    <name type="scientific">Candidatus Accumulibacter phosphatis</name>
    <dbReference type="NCBI Taxonomy" id="327160"/>
    <lineage>
        <taxon>Bacteria</taxon>
        <taxon>Pseudomonadati</taxon>
        <taxon>Pseudomonadota</taxon>
        <taxon>Betaproteobacteria</taxon>
        <taxon>Candidatus Accumulibacter</taxon>
    </lineage>
</organism>
<dbReference type="Gene3D" id="1.20.1050.10">
    <property type="match status" value="1"/>
</dbReference>
<dbReference type="InterPro" id="IPR034333">
    <property type="entry name" value="GST_Zeta_N"/>
</dbReference>
<feature type="domain" description="GST N-terminal" evidence="2">
    <location>
        <begin position="1"/>
        <end position="83"/>
    </location>
</feature>
<dbReference type="Gene3D" id="3.40.30.10">
    <property type="entry name" value="Glutaredoxin"/>
    <property type="match status" value="1"/>
</dbReference>
<dbReference type="PANTHER" id="PTHR42673:SF21">
    <property type="entry name" value="GLUTATHIONE S-TRANSFERASE YFCF"/>
    <property type="match status" value="1"/>
</dbReference>